<dbReference type="Proteomes" id="UP000008144">
    <property type="component" value="Chromosome 13"/>
</dbReference>
<feature type="region of interest" description="Disordered" evidence="3">
    <location>
        <begin position="156"/>
        <end position="199"/>
    </location>
</feature>
<dbReference type="GeneID" id="100182604"/>
<dbReference type="FunCoup" id="F6ZBT0">
    <property type="interactions" value="1"/>
</dbReference>
<dbReference type="AlphaFoldDB" id="F6ZBT0"/>
<evidence type="ECO:0000256" key="2">
    <source>
        <dbReference type="SAM" id="Coils"/>
    </source>
</evidence>
<evidence type="ECO:0000313" key="4">
    <source>
        <dbReference type="Ensembl" id="ENSCINP00000026471.2"/>
    </source>
</evidence>
<proteinExistence type="predicted"/>
<feature type="compositionally biased region" description="Basic and acidic residues" evidence="3">
    <location>
        <begin position="164"/>
        <end position="178"/>
    </location>
</feature>
<dbReference type="GO" id="GO:0003723">
    <property type="term" value="F:RNA binding"/>
    <property type="evidence" value="ECO:0007669"/>
    <property type="project" value="UniProtKB-KW"/>
</dbReference>
<keyword evidence="1" id="KW-0694">RNA-binding</keyword>
<evidence type="ECO:0000256" key="3">
    <source>
        <dbReference type="SAM" id="MobiDB-lite"/>
    </source>
</evidence>
<dbReference type="InParanoid" id="F6ZBT0"/>
<sequence>MKLNKHEESNLKRLQSLKKRIENEKKAKEIIQLSLKNKPVELNKSHLKFDSESDDEITNNHENKKTNADNILGLGSDEENEDFEIKPQFQGKHGQRLLEMQSRVGMDSRFKIDDRFAVDDDAENIEFENAESELQKNLSLLHQVVGSKALTSSKKKTIQFSDPASKRYDPSKTGHSHMEMQPTKTTKAERKKKKKAAEELPSVTKDRFYKINPNDLKQAFGKSEQTENTDQEETEIENNFSLLTMLGRDPENQNGDSDVIIDSDDDVINVPNNGENYKGYEKIEEKTKKTNKFATKVFKHDSSDSENEMEIGDHIPDEKLGLETEEEKFSFFLLSKLDPRVTDGPLLFCNNKQSDQIRKEWVQAKDKLKLDYKKKHRDAVRILKKERRYQHLED</sequence>
<keyword evidence="5" id="KW-1185">Reference proteome</keyword>
<organism evidence="4 5">
    <name type="scientific">Ciona intestinalis</name>
    <name type="common">Transparent sea squirt</name>
    <name type="synonym">Ascidia intestinalis</name>
    <dbReference type="NCBI Taxonomy" id="7719"/>
    <lineage>
        <taxon>Eukaryota</taxon>
        <taxon>Metazoa</taxon>
        <taxon>Chordata</taxon>
        <taxon>Tunicata</taxon>
        <taxon>Ascidiacea</taxon>
        <taxon>Phlebobranchia</taxon>
        <taxon>Cionidae</taxon>
        <taxon>Ciona</taxon>
    </lineage>
</organism>
<protein>
    <submittedName>
        <fullName evidence="4">Nucleolar protein 8-like</fullName>
    </submittedName>
</protein>
<reference evidence="5" key="1">
    <citation type="journal article" date="2002" name="Science">
        <title>The draft genome of Ciona intestinalis: insights into chordate and vertebrate origins.</title>
        <authorList>
            <person name="Dehal P."/>
            <person name="Satou Y."/>
            <person name="Campbell R.K."/>
            <person name="Chapman J."/>
            <person name="Degnan B."/>
            <person name="De Tomaso A."/>
            <person name="Davidson B."/>
            <person name="Di Gregorio A."/>
            <person name="Gelpke M."/>
            <person name="Goodstein D.M."/>
            <person name="Harafuji N."/>
            <person name="Hastings K.E."/>
            <person name="Ho I."/>
            <person name="Hotta K."/>
            <person name="Huang W."/>
            <person name="Kawashima T."/>
            <person name="Lemaire P."/>
            <person name="Martinez D."/>
            <person name="Meinertzhagen I.A."/>
            <person name="Necula S."/>
            <person name="Nonaka M."/>
            <person name="Putnam N."/>
            <person name="Rash S."/>
            <person name="Saiga H."/>
            <person name="Satake M."/>
            <person name="Terry A."/>
            <person name="Yamada L."/>
            <person name="Wang H.G."/>
            <person name="Awazu S."/>
            <person name="Azumi K."/>
            <person name="Boore J."/>
            <person name="Branno M."/>
            <person name="Chin-Bow S."/>
            <person name="DeSantis R."/>
            <person name="Doyle S."/>
            <person name="Francino P."/>
            <person name="Keys D.N."/>
            <person name="Haga S."/>
            <person name="Hayashi H."/>
            <person name="Hino K."/>
            <person name="Imai K.S."/>
            <person name="Inaba K."/>
            <person name="Kano S."/>
            <person name="Kobayashi K."/>
            <person name="Kobayashi M."/>
            <person name="Lee B.I."/>
            <person name="Makabe K.W."/>
            <person name="Manohar C."/>
            <person name="Matassi G."/>
            <person name="Medina M."/>
            <person name="Mochizuki Y."/>
            <person name="Mount S."/>
            <person name="Morishita T."/>
            <person name="Miura S."/>
            <person name="Nakayama A."/>
            <person name="Nishizaka S."/>
            <person name="Nomoto H."/>
            <person name="Ohta F."/>
            <person name="Oishi K."/>
            <person name="Rigoutsos I."/>
            <person name="Sano M."/>
            <person name="Sasaki A."/>
            <person name="Sasakura Y."/>
            <person name="Shoguchi E."/>
            <person name="Shin-i T."/>
            <person name="Spagnuolo A."/>
            <person name="Stainier D."/>
            <person name="Suzuki M.M."/>
            <person name="Tassy O."/>
            <person name="Takatori N."/>
            <person name="Tokuoka M."/>
            <person name="Yagi K."/>
            <person name="Yoshizaki F."/>
            <person name="Wada S."/>
            <person name="Zhang C."/>
            <person name="Hyatt P.D."/>
            <person name="Larimer F."/>
            <person name="Detter C."/>
            <person name="Doggett N."/>
            <person name="Glavina T."/>
            <person name="Hawkins T."/>
            <person name="Richardson P."/>
            <person name="Lucas S."/>
            <person name="Kohara Y."/>
            <person name="Levine M."/>
            <person name="Satoh N."/>
            <person name="Rokhsar D.S."/>
        </authorList>
    </citation>
    <scope>NUCLEOTIDE SEQUENCE [LARGE SCALE GENOMIC DNA]</scope>
</reference>
<gene>
    <name evidence="4" type="primary">LOC100182604</name>
</gene>
<evidence type="ECO:0000313" key="5">
    <source>
        <dbReference type="Proteomes" id="UP000008144"/>
    </source>
</evidence>
<dbReference type="OrthoDB" id="21643at2759"/>
<dbReference type="RefSeq" id="XP_002129438.1">
    <property type="nucleotide sequence ID" value="XM_002129402.4"/>
</dbReference>
<dbReference type="HOGENOM" id="CLU_717566_0_0_1"/>
<dbReference type="Ensembl" id="ENSCINT00000026717.2">
    <property type="protein sequence ID" value="ENSCINP00000026471.2"/>
    <property type="gene ID" value="ENSCING00000014713.2"/>
</dbReference>
<reference evidence="4" key="4">
    <citation type="submission" date="2025-09" db="UniProtKB">
        <authorList>
            <consortium name="Ensembl"/>
        </authorList>
    </citation>
    <scope>IDENTIFICATION</scope>
</reference>
<feature type="compositionally biased region" description="Basic and acidic residues" evidence="3">
    <location>
        <begin position="58"/>
        <end position="67"/>
    </location>
</feature>
<feature type="coiled-coil region" evidence="2">
    <location>
        <begin position="4"/>
        <end position="34"/>
    </location>
</feature>
<feature type="region of interest" description="Disordered" evidence="3">
    <location>
        <begin position="46"/>
        <end position="81"/>
    </location>
</feature>
<dbReference type="EMBL" id="EAAA01001089">
    <property type="status" value="NOT_ANNOTATED_CDS"/>
    <property type="molecule type" value="Genomic_DNA"/>
</dbReference>
<dbReference type="PANTHER" id="PTHR48029">
    <property type="entry name" value="NUCLEOLAR PROTEIN 8"/>
    <property type="match status" value="1"/>
</dbReference>
<accession>F6ZBT0</accession>
<dbReference type="KEGG" id="cin:100182604"/>
<keyword evidence="2" id="KW-0175">Coiled coil</keyword>
<dbReference type="OMA" id="WAPHRDA"/>
<reference evidence="4" key="3">
    <citation type="submission" date="2025-08" db="UniProtKB">
        <authorList>
            <consortium name="Ensembl"/>
        </authorList>
    </citation>
    <scope>IDENTIFICATION</scope>
</reference>
<dbReference type="PANTHER" id="PTHR48029:SF1">
    <property type="entry name" value="NUCLEOLAR PROTEIN 8"/>
    <property type="match status" value="1"/>
</dbReference>
<accession>A0A1W2WI13</accession>
<dbReference type="STRING" id="7719.ENSCINP00000026471"/>
<name>F6ZBT0_CIOIN</name>
<reference evidence="4" key="2">
    <citation type="journal article" date="2008" name="Genome Biol.">
        <title>Improved genome assembly and evidence-based global gene model set for the chordate Ciona intestinalis: new insight into intron and operon populations.</title>
        <authorList>
            <person name="Satou Y."/>
            <person name="Mineta K."/>
            <person name="Ogasawara M."/>
            <person name="Sasakura Y."/>
            <person name="Shoguchi E."/>
            <person name="Ueno K."/>
            <person name="Yamada L."/>
            <person name="Matsumoto J."/>
            <person name="Wasserscheid J."/>
            <person name="Dewar K."/>
            <person name="Wiley G.B."/>
            <person name="Macmil S.L."/>
            <person name="Roe B.A."/>
            <person name="Zeller R.W."/>
            <person name="Hastings K.E."/>
            <person name="Lemaire P."/>
            <person name="Lindquist E."/>
            <person name="Endo T."/>
            <person name="Hotta K."/>
            <person name="Inaba K."/>
        </authorList>
    </citation>
    <scope>NUCLEOTIDE SEQUENCE [LARGE SCALE GENOMIC DNA]</scope>
    <source>
        <strain evidence="4">wild type</strain>
    </source>
</reference>
<evidence type="ECO:0000256" key="1">
    <source>
        <dbReference type="ARBA" id="ARBA00022884"/>
    </source>
</evidence>